<evidence type="ECO:0000313" key="1">
    <source>
        <dbReference type="EMBL" id="QJA48671.1"/>
    </source>
</evidence>
<name>A0A6H1ZMM7_9ZZZZ</name>
<dbReference type="EMBL" id="MT144096">
    <property type="protein sequence ID" value="QJA48671.1"/>
    <property type="molecule type" value="Genomic_DNA"/>
</dbReference>
<dbReference type="EMBL" id="MT144714">
    <property type="protein sequence ID" value="QJH98062.1"/>
    <property type="molecule type" value="Genomic_DNA"/>
</dbReference>
<gene>
    <name evidence="1" type="ORF">TM448A01076_0007</name>
    <name evidence="2" type="ORF">TM448B01182_0006</name>
</gene>
<proteinExistence type="predicted"/>
<sequence length="76" mass="8805">MKKLIMMSKSMWEEYVKTYLGGEEKLKEGGFLTVQTIKDTPVIYLSGVPTEEVWIIEGLERINRADITFHTIKNLL</sequence>
<accession>A0A6H1ZMM7</accession>
<evidence type="ECO:0000313" key="2">
    <source>
        <dbReference type="EMBL" id="QJH98062.1"/>
    </source>
</evidence>
<organism evidence="1">
    <name type="scientific">viral metagenome</name>
    <dbReference type="NCBI Taxonomy" id="1070528"/>
    <lineage>
        <taxon>unclassified sequences</taxon>
        <taxon>metagenomes</taxon>
        <taxon>organismal metagenomes</taxon>
    </lineage>
</organism>
<reference evidence="1" key="1">
    <citation type="submission" date="2020-03" db="EMBL/GenBank/DDBJ databases">
        <title>The deep terrestrial virosphere.</title>
        <authorList>
            <person name="Holmfeldt K."/>
            <person name="Nilsson E."/>
            <person name="Simone D."/>
            <person name="Lopez-Fernandez M."/>
            <person name="Wu X."/>
            <person name="de Brujin I."/>
            <person name="Lundin D."/>
            <person name="Andersson A."/>
            <person name="Bertilsson S."/>
            <person name="Dopson M."/>
        </authorList>
    </citation>
    <scope>NUCLEOTIDE SEQUENCE</scope>
    <source>
        <strain evidence="1">TM448A01076</strain>
        <strain evidence="2">TM448B01182</strain>
    </source>
</reference>
<dbReference type="AlphaFoldDB" id="A0A6H1ZMM7"/>
<protein>
    <submittedName>
        <fullName evidence="1">Uncharacterized protein</fullName>
    </submittedName>
</protein>